<dbReference type="Pfam" id="PF13561">
    <property type="entry name" value="adh_short_C2"/>
    <property type="match status" value="1"/>
</dbReference>
<organism evidence="1 2">
    <name type="scientific">Trichuris muris</name>
    <name type="common">Mouse whipworm</name>
    <dbReference type="NCBI Taxonomy" id="70415"/>
    <lineage>
        <taxon>Eukaryota</taxon>
        <taxon>Metazoa</taxon>
        <taxon>Ecdysozoa</taxon>
        <taxon>Nematoda</taxon>
        <taxon>Enoplea</taxon>
        <taxon>Dorylaimia</taxon>
        <taxon>Trichinellida</taxon>
        <taxon>Trichuridae</taxon>
        <taxon>Trichuris</taxon>
    </lineage>
</organism>
<dbReference type="AlphaFoldDB" id="A0A5S6QSW6"/>
<dbReference type="InterPro" id="IPR002347">
    <property type="entry name" value="SDR_fam"/>
</dbReference>
<dbReference type="WBParaSite" id="TMUE_2000009992.1">
    <property type="protein sequence ID" value="TMUE_2000009992.1"/>
    <property type="gene ID" value="WBGene00293711"/>
</dbReference>
<dbReference type="STRING" id="70415.A0A5S6QSW6"/>
<protein>
    <submittedName>
        <fullName evidence="2">Uncharacterized protein</fullName>
    </submittedName>
</protein>
<sequence>MAGWVVGWNDNCLFFQKWELRDCTFVYSQGLPAGRHQMATAIITGASSGIGRGIARVFASAGYKLVLCGRNEMELQETIRQCNFAEPKDNCVGTFVGDIAAKDACQRIADTAVTKFKRIDVLVNNAGMLIPGSPPDGLKIEDLKTMLHVNLLSAVDLSLKCLRHLMTTSGCIVNVSSICGIKPLHDWMFYSLTKAAMDMFTKMMALEMAPHGVRVNSINPGIIPTQVHSRRSDVSNDDIDKYYKTCVSQIPMGKVGTVDDIAQMVLFLSSEKAAYITGANCSCIPFVDKPLREPHYFTGRNGAVF</sequence>
<name>A0A5S6QSW6_TRIMR</name>
<reference evidence="2" key="1">
    <citation type="submission" date="2019-12" db="UniProtKB">
        <authorList>
            <consortium name="WormBaseParasite"/>
        </authorList>
    </citation>
    <scope>IDENTIFICATION</scope>
</reference>
<dbReference type="InterPro" id="IPR036291">
    <property type="entry name" value="NAD(P)-bd_dom_sf"/>
</dbReference>
<dbReference type="FunFam" id="3.40.50.720:FF:000084">
    <property type="entry name" value="Short-chain dehydrogenase reductase"/>
    <property type="match status" value="1"/>
</dbReference>
<dbReference type="Gene3D" id="3.40.50.720">
    <property type="entry name" value="NAD(P)-binding Rossmann-like Domain"/>
    <property type="match status" value="1"/>
</dbReference>
<dbReference type="PANTHER" id="PTHR43975:SF2">
    <property type="entry name" value="EG:BACR7A4.14 PROTEIN-RELATED"/>
    <property type="match status" value="1"/>
</dbReference>
<accession>A0A5S6QSW6</accession>
<dbReference type="PRINTS" id="PR00080">
    <property type="entry name" value="SDRFAMILY"/>
</dbReference>
<evidence type="ECO:0000313" key="2">
    <source>
        <dbReference type="WBParaSite" id="TMUE_2000009992.1"/>
    </source>
</evidence>
<dbReference type="PANTHER" id="PTHR43975">
    <property type="entry name" value="ZGC:101858"/>
    <property type="match status" value="1"/>
</dbReference>
<keyword evidence="1" id="KW-1185">Reference proteome</keyword>
<evidence type="ECO:0000313" key="1">
    <source>
        <dbReference type="Proteomes" id="UP000046395"/>
    </source>
</evidence>
<dbReference type="PRINTS" id="PR00081">
    <property type="entry name" value="GDHRDH"/>
</dbReference>
<proteinExistence type="predicted"/>
<dbReference type="Proteomes" id="UP000046395">
    <property type="component" value="Unassembled WGS sequence"/>
</dbReference>
<dbReference type="SUPFAM" id="SSF51735">
    <property type="entry name" value="NAD(P)-binding Rossmann-fold domains"/>
    <property type="match status" value="1"/>
</dbReference>